<keyword evidence="1" id="KW-0472">Membrane</keyword>
<name>A0A0K2TN34_LEPSM</name>
<reference evidence="2" key="1">
    <citation type="submission" date="2014-05" db="EMBL/GenBank/DDBJ databases">
        <authorList>
            <person name="Chronopoulou M."/>
        </authorList>
    </citation>
    <scope>NUCLEOTIDE SEQUENCE</scope>
    <source>
        <tissue evidence="2">Whole organism</tissue>
    </source>
</reference>
<protein>
    <submittedName>
        <fullName evidence="2">Uncharacterized protein</fullName>
    </submittedName>
</protein>
<proteinExistence type="predicted"/>
<feature type="non-terminal residue" evidence="2">
    <location>
        <position position="35"/>
    </location>
</feature>
<dbReference type="AlphaFoldDB" id="A0A0K2TN34"/>
<sequence>MSYLQFVIALWFLILLSAFIVRFSLCVCVYILLET</sequence>
<accession>A0A0K2TN34</accession>
<keyword evidence="1" id="KW-1133">Transmembrane helix</keyword>
<evidence type="ECO:0000313" key="2">
    <source>
        <dbReference type="EMBL" id="CDW27523.1"/>
    </source>
</evidence>
<dbReference type="EMBL" id="HACA01010162">
    <property type="protein sequence ID" value="CDW27523.1"/>
    <property type="molecule type" value="Transcribed_RNA"/>
</dbReference>
<evidence type="ECO:0000256" key="1">
    <source>
        <dbReference type="SAM" id="Phobius"/>
    </source>
</evidence>
<organism evidence="2">
    <name type="scientific">Lepeophtheirus salmonis</name>
    <name type="common">Salmon louse</name>
    <name type="synonym">Caligus salmonis</name>
    <dbReference type="NCBI Taxonomy" id="72036"/>
    <lineage>
        <taxon>Eukaryota</taxon>
        <taxon>Metazoa</taxon>
        <taxon>Ecdysozoa</taxon>
        <taxon>Arthropoda</taxon>
        <taxon>Crustacea</taxon>
        <taxon>Multicrustacea</taxon>
        <taxon>Hexanauplia</taxon>
        <taxon>Copepoda</taxon>
        <taxon>Siphonostomatoida</taxon>
        <taxon>Caligidae</taxon>
        <taxon>Lepeophtheirus</taxon>
    </lineage>
</organism>
<feature type="transmembrane region" description="Helical" evidence="1">
    <location>
        <begin position="6"/>
        <end position="33"/>
    </location>
</feature>
<keyword evidence="1" id="KW-0812">Transmembrane</keyword>